<proteinExistence type="predicted"/>
<dbReference type="EMBL" id="OCMT01000005">
    <property type="protein sequence ID" value="SOD20398.1"/>
    <property type="molecule type" value="Genomic_DNA"/>
</dbReference>
<gene>
    <name evidence="1" type="ORF">SAMN06297358_4115</name>
</gene>
<name>A0A286AES0_9SPHI</name>
<evidence type="ECO:0000313" key="2">
    <source>
        <dbReference type="Proteomes" id="UP000219281"/>
    </source>
</evidence>
<keyword evidence="2" id="KW-1185">Reference proteome</keyword>
<dbReference type="AlphaFoldDB" id="A0A286AES0"/>
<organism evidence="1 2">
    <name type="scientific">Pedobacter xixiisoli</name>
    <dbReference type="NCBI Taxonomy" id="1476464"/>
    <lineage>
        <taxon>Bacteria</taxon>
        <taxon>Pseudomonadati</taxon>
        <taxon>Bacteroidota</taxon>
        <taxon>Sphingobacteriia</taxon>
        <taxon>Sphingobacteriales</taxon>
        <taxon>Sphingobacteriaceae</taxon>
        <taxon>Pedobacter</taxon>
    </lineage>
</organism>
<evidence type="ECO:0000313" key="1">
    <source>
        <dbReference type="EMBL" id="SOD20398.1"/>
    </source>
</evidence>
<sequence>MSMLRKKERAFSCEYVCGVLLLKLLFNYGSDKGKSFI</sequence>
<accession>A0A286AES0</accession>
<reference evidence="2" key="1">
    <citation type="submission" date="2017-09" db="EMBL/GenBank/DDBJ databases">
        <authorList>
            <person name="Varghese N."/>
            <person name="Submissions S."/>
        </authorList>
    </citation>
    <scope>NUCLEOTIDE SEQUENCE [LARGE SCALE GENOMIC DNA]</scope>
    <source>
        <strain evidence="2">CGMCC 1.12803</strain>
    </source>
</reference>
<dbReference type="Proteomes" id="UP000219281">
    <property type="component" value="Unassembled WGS sequence"/>
</dbReference>
<protein>
    <submittedName>
        <fullName evidence="1">Uncharacterized protein</fullName>
    </submittedName>
</protein>